<evidence type="ECO:0000313" key="2">
    <source>
        <dbReference type="Proteomes" id="UP001319874"/>
    </source>
</evidence>
<reference evidence="1 2" key="1">
    <citation type="journal article" date="2022" name="Front. Microbiol.">
        <title>Identification and characterization of a novel class of self-sufficient cytochrome P450 hydroxylase involved in cyclohexanecarboxylate degradation in Paraburkholderia terrae strain KU-64.</title>
        <authorList>
            <person name="Yamamoto T."/>
            <person name="Hasegawa Y."/>
            <person name="Iwaki H."/>
        </authorList>
    </citation>
    <scope>NUCLEOTIDE SEQUENCE [LARGE SCALE GENOMIC DNA]</scope>
    <source>
        <strain evidence="1 2">KU-64</strain>
    </source>
</reference>
<sequence length="44" mass="5116">MHDVVWKFNGTVSIALKDTDIEQRMDIAMHALYVPRHAARDFTD</sequence>
<dbReference type="Proteomes" id="UP001319874">
    <property type="component" value="Chromosome 4"/>
</dbReference>
<name>A0ABM7TZ85_9BURK</name>
<dbReference type="EMBL" id="AP024958">
    <property type="protein sequence ID" value="BCZ84407.1"/>
    <property type="molecule type" value="Genomic_DNA"/>
</dbReference>
<dbReference type="RefSeq" id="WP_276314550.1">
    <property type="nucleotide sequence ID" value="NZ_AP024958.1"/>
</dbReference>
<keyword evidence="2" id="KW-1185">Reference proteome</keyword>
<accession>A0ABM7TZ85</accession>
<proteinExistence type="predicted"/>
<gene>
    <name evidence="1" type="ORF">PTKU64_80820</name>
</gene>
<organism evidence="1 2">
    <name type="scientific">Paraburkholderia terrae</name>
    <dbReference type="NCBI Taxonomy" id="311230"/>
    <lineage>
        <taxon>Bacteria</taxon>
        <taxon>Pseudomonadati</taxon>
        <taxon>Pseudomonadota</taxon>
        <taxon>Betaproteobacteria</taxon>
        <taxon>Burkholderiales</taxon>
        <taxon>Burkholderiaceae</taxon>
        <taxon>Paraburkholderia</taxon>
    </lineage>
</organism>
<evidence type="ECO:0000313" key="1">
    <source>
        <dbReference type="EMBL" id="BCZ84407.1"/>
    </source>
</evidence>
<protein>
    <submittedName>
        <fullName evidence="1">Uncharacterized protein</fullName>
    </submittedName>
</protein>